<comment type="similarity">
    <text evidence="3">Belongs to the KHG/KDPG aldolase family.</text>
</comment>
<dbReference type="CDD" id="cd00452">
    <property type="entry name" value="KDPG_aldolase"/>
    <property type="match status" value="1"/>
</dbReference>
<name>A0A4R7BKZ1_9HYPH</name>
<proteinExistence type="inferred from homology"/>
<dbReference type="PANTHER" id="PTHR30246">
    <property type="entry name" value="2-KETO-3-DEOXY-6-PHOSPHOGLUCONATE ALDOLASE"/>
    <property type="match status" value="1"/>
</dbReference>
<dbReference type="PROSITE" id="PS00159">
    <property type="entry name" value="ALDOLASE_KDPG_KHG_1"/>
    <property type="match status" value="1"/>
</dbReference>
<dbReference type="Proteomes" id="UP000295122">
    <property type="component" value="Unassembled WGS sequence"/>
</dbReference>
<evidence type="ECO:0000256" key="6">
    <source>
        <dbReference type="ARBA" id="ARBA00023239"/>
    </source>
</evidence>
<evidence type="ECO:0000256" key="7">
    <source>
        <dbReference type="ARBA" id="ARBA00023270"/>
    </source>
</evidence>
<dbReference type="Gene3D" id="3.20.20.70">
    <property type="entry name" value="Aldolase class I"/>
    <property type="match status" value="1"/>
</dbReference>
<dbReference type="NCBIfam" id="NF004325">
    <property type="entry name" value="PRK05718.1"/>
    <property type="match status" value="1"/>
</dbReference>
<dbReference type="Pfam" id="PF01081">
    <property type="entry name" value="Aldolase"/>
    <property type="match status" value="1"/>
</dbReference>
<evidence type="ECO:0000256" key="5">
    <source>
        <dbReference type="ARBA" id="ARBA00013063"/>
    </source>
</evidence>
<evidence type="ECO:0000256" key="1">
    <source>
        <dbReference type="ARBA" id="ARBA00000654"/>
    </source>
</evidence>
<dbReference type="PROSITE" id="PS00160">
    <property type="entry name" value="ALDOLASE_KDPG_KHG_2"/>
    <property type="match status" value="1"/>
</dbReference>
<evidence type="ECO:0000313" key="10">
    <source>
        <dbReference type="Proteomes" id="UP000295122"/>
    </source>
</evidence>
<dbReference type="RefSeq" id="WP_133775133.1">
    <property type="nucleotide sequence ID" value="NZ_SNZR01000019.1"/>
</dbReference>
<comment type="catalytic activity">
    <reaction evidence="1">
        <text>2-dehydro-3-deoxy-6-phospho-D-gluconate = D-glyceraldehyde 3-phosphate + pyruvate</text>
        <dbReference type="Rhea" id="RHEA:17089"/>
        <dbReference type="ChEBI" id="CHEBI:15361"/>
        <dbReference type="ChEBI" id="CHEBI:57569"/>
        <dbReference type="ChEBI" id="CHEBI:59776"/>
        <dbReference type="EC" id="4.1.2.14"/>
    </reaction>
</comment>
<sequence>MSHADLVARYAALAPAIPVLTILDAEDAVPLARTLVEAGLPVAEVTLRTPAALDAIERIAREVPEAVVAAGTVTRPDQIATVARAGARMIVTPGTPPSLAAALAVGALPAMPGCATVTEALALAAQGFTHLKFFPAGAAGGPAWLKAVLGPCPELRFCPTGGIDAGSAAAYLALPNVACIGGSWMVPNDAVRARDWCRIGSLARDAAALPRS</sequence>
<dbReference type="GO" id="GO:0008675">
    <property type="term" value="F:2-dehydro-3-deoxy-phosphogluconate aldolase activity"/>
    <property type="evidence" value="ECO:0007669"/>
    <property type="project" value="UniProtKB-EC"/>
</dbReference>
<dbReference type="SUPFAM" id="SSF51569">
    <property type="entry name" value="Aldolase"/>
    <property type="match status" value="1"/>
</dbReference>
<dbReference type="InterPro" id="IPR031337">
    <property type="entry name" value="KDPG/KHG_AS_1"/>
</dbReference>
<keyword evidence="6" id="KW-0456">Lyase</keyword>
<keyword evidence="7" id="KW-0704">Schiff base</keyword>
<accession>A0A4R7BKZ1</accession>
<dbReference type="InterPro" id="IPR013785">
    <property type="entry name" value="Aldolase_TIM"/>
</dbReference>
<organism evidence="9 10">
    <name type="scientific">Enterovirga rhinocerotis</name>
    <dbReference type="NCBI Taxonomy" id="1339210"/>
    <lineage>
        <taxon>Bacteria</taxon>
        <taxon>Pseudomonadati</taxon>
        <taxon>Pseudomonadota</taxon>
        <taxon>Alphaproteobacteria</taxon>
        <taxon>Hyphomicrobiales</taxon>
        <taxon>Methylobacteriaceae</taxon>
        <taxon>Enterovirga</taxon>
    </lineage>
</organism>
<protein>
    <recommendedName>
        <fullName evidence="5">2-dehydro-3-deoxy-phosphogluconate aldolase</fullName>
        <ecNumber evidence="5">4.1.2.14</ecNumber>
    </recommendedName>
</protein>
<keyword evidence="10" id="KW-1185">Reference proteome</keyword>
<reference evidence="9 10" key="1">
    <citation type="submission" date="2019-03" db="EMBL/GenBank/DDBJ databases">
        <title>Genomic Encyclopedia of Type Strains, Phase IV (KMG-IV): sequencing the most valuable type-strain genomes for metagenomic binning, comparative biology and taxonomic classification.</title>
        <authorList>
            <person name="Goeker M."/>
        </authorList>
    </citation>
    <scope>NUCLEOTIDE SEQUENCE [LARGE SCALE GENOMIC DNA]</scope>
    <source>
        <strain evidence="9 10">DSM 25903</strain>
    </source>
</reference>
<keyword evidence="8" id="KW-0119">Carbohydrate metabolism</keyword>
<comment type="subunit">
    <text evidence="4">Homotrimer.</text>
</comment>
<dbReference type="EC" id="4.1.2.14" evidence="5"/>
<evidence type="ECO:0000256" key="3">
    <source>
        <dbReference type="ARBA" id="ARBA00006906"/>
    </source>
</evidence>
<evidence type="ECO:0000256" key="8">
    <source>
        <dbReference type="ARBA" id="ARBA00023277"/>
    </source>
</evidence>
<dbReference type="OrthoDB" id="9805177at2"/>
<evidence type="ECO:0000256" key="4">
    <source>
        <dbReference type="ARBA" id="ARBA00011233"/>
    </source>
</evidence>
<gene>
    <name evidence="9" type="ORF">EV668_4906</name>
</gene>
<dbReference type="InterPro" id="IPR031338">
    <property type="entry name" value="KDPG/KHG_AS_2"/>
</dbReference>
<dbReference type="PANTHER" id="PTHR30246:SF1">
    <property type="entry name" value="2-DEHYDRO-3-DEOXY-6-PHOSPHOGALACTONATE ALDOLASE-RELATED"/>
    <property type="match status" value="1"/>
</dbReference>
<dbReference type="InterPro" id="IPR000887">
    <property type="entry name" value="Aldlse_KDPG_KHG"/>
</dbReference>
<evidence type="ECO:0000313" key="9">
    <source>
        <dbReference type="EMBL" id="TDR84547.1"/>
    </source>
</evidence>
<dbReference type="AlphaFoldDB" id="A0A4R7BKZ1"/>
<dbReference type="NCBIfam" id="TIGR01182">
    <property type="entry name" value="eda"/>
    <property type="match status" value="1"/>
</dbReference>
<evidence type="ECO:0000256" key="2">
    <source>
        <dbReference type="ARBA" id="ARBA00004736"/>
    </source>
</evidence>
<comment type="caution">
    <text evidence="9">The sequence shown here is derived from an EMBL/GenBank/DDBJ whole genome shotgun (WGS) entry which is preliminary data.</text>
</comment>
<comment type="pathway">
    <text evidence="2">Carbohydrate acid metabolism; 2-dehydro-3-deoxy-D-gluconate degradation; D-glyceraldehyde 3-phosphate and pyruvate from 2-dehydro-3-deoxy-D-gluconate: step 2/2.</text>
</comment>
<dbReference type="EMBL" id="SNZR01000019">
    <property type="protein sequence ID" value="TDR84547.1"/>
    <property type="molecule type" value="Genomic_DNA"/>
</dbReference>